<reference evidence="1 2" key="1">
    <citation type="journal article" date="2021" name="MBio">
        <title>A New Model Trypanosomatid, Novymonas esmeraldas: Genomic Perception of Its 'Candidatus Pandoraea novymonadis' Endosymbiont.</title>
        <authorList>
            <person name="Zakharova A."/>
            <person name="Saura A."/>
            <person name="Butenko A."/>
            <person name="Podesvova L."/>
            <person name="Warmusova S."/>
            <person name="Kostygov A.Y."/>
            <person name="Nenarokova A."/>
            <person name="Lukes J."/>
            <person name="Opperdoes F.R."/>
            <person name="Yurchenko V."/>
        </authorList>
    </citation>
    <scope>NUCLEOTIDE SEQUENCE [LARGE SCALE GENOMIC DNA]</scope>
    <source>
        <strain evidence="1 2">E262AT.01</strain>
    </source>
</reference>
<proteinExistence type="predicted"/>
<protein>
    <submittedName>
        <fullName evidence="1">Uncharacterized protein</fullName>
    </submittedName>
</protein>
<name>A0AAW0EUG1_9TRYP</name>
<organism evidence="1 2">
    <name type="scientific">Novymonas esmeraldas</name>
    <dbReference type="NCBI Taxonomy" id="1808958"/>
    <lineage>
        <taxon>Eukaryota</taxon>
        <taxon>Discoba</taxon>
        <taxon>Euglenozoa</taxon>
        <taxon>Kinetoplastea</taxon>
        <taxon>Metakinetoplastina</taxon>
        <taxon>Trypanosomatida</taxon>
        <taxon>Trypanosomatidae</taxon>
        <taxon>Novymonas</taxon>
    </lineage>
</organism>
<comment type="caution">
    <text evidence="1">The sequence shown here is derived from an EMBL/GenBank/DDBJ whole genome shotgun (WGS) entry which is preliminary data.</text>
</comment>
<sequence>MTYGADEAPAVAAAVIDVADSLEHKTEKWCGAASHAGPAEAAAPSECTARDHVCTPSTVPPSAYLVRFISTLTSIVATAASQLDSTRRWYTALASAANAM</sequence>
<evidence type="ECO:0000313" key="2">
    <source>
        <dbReference type="Proteomes" id="UP001430356"/>
    </source>
</evidence>
<gene>
    <name evidence="1" type="ORF">NESM_000600600</name>
</gene>
<accession>A0AAW0EUG1</accession>
<evidence type="ECO:0000313" key="1">
    <source>
        <dbReference type="EMBL" id="KAK7196619.1"/>
    </source>
</evidence>
<dbReference type="AlphaFoldDB" id="A0AAW0EUG1"/>
<dbReference type="EMBL" id="JAECZO010000080">
    <property type="protein sequence ID" value="KAK7196619.1"/>
    <property type="molecule type" value="Genomic_DNA"/>
</dbReference>
<dbReference type="Proteomes" id="UP001430356">
    <property type="component" value="Unassembled WGS sequence"/>
</dbReference>
<keyword evidence="2" id="KW-1185">Reference proteome</keyword>